<sequence length="538" mass="61019">MDQSHPNTWPNSAARLEAASRKTAQSRGKPPAAVSKSRRHRHTEQEWNQLREFITQVYVEEDKKAEEVVEILSTQHDFKVGLRKLKDWLKNNGISKNVHKSDMLVLYAKRQARLIAGGKQTIVYKDGRAIDDSRLDRFGERYCLSVGSSSYAEATTPHGYTYATPGPMITEDGCSDSSRASLLELFSTERNMQVVFGHVPDPEDQVYSMSHIHQTGVFGLRITEGSQPSDELPLILCKCLLLARDLMSVVTFSATDHGPETLDNQALQESSPKFYITFTGNPNDMFFAPIQDKVLNFMKTSQICSQLLQLNAQDEKRWKEGFVPMAPEEQNEARSIFDTFLGLPSEFNDAMTFMHVNVQMTSPETPAAILLMRLSIGLDTREFADCETCQRRVVSIDCISQTMAVQVNVPLRPSWVGGWEPAQIFTSYNTEFVKWSECVYSLRGWFVHLSSLLHWMNANSREEDTEDVLEEVDNVIWEEAWDPMDVCAPLTTFQPHHISVPANLSAYDDFDIAIPEHMGQENSVQFDPEAVDEDIWDP</sequence>
<protein>
    <recommendedName>
        <fullName evidence="2">Clr5 domain-containing protein</fullName>
    </recommendedName>
</protein>
<dbReference type="PANTHER" id="PTHR38788">
    <property type="entry name" value="CLR5 DOMAIN-CONTAINING PROTEIN"/>
    <property type="match status" value="1"/>
</dbReference>
<evidence type="ECO:0000256" key="1">
    <source>
        <dbReference type="SAM" id="MobiDB-lite"/>
    </source>
</evidence>
<gene>
    <name evidence="3" type="ORF">SLS60_011718</name>
</gene>
<dbReference type="PANTHER" id="PTHR38788:SF3">
    <property type="entry name" value="CLR5 DOMAIN-CONTAINING PROTEIN"/>
    <property type="match status" value="1"/>
</dbReference>
<name>A0ABR3QII3_9PLEO</name>
<reference evidence="3 4" key="1">
    <citation type="submission" date="2024-02" db="EMBL/GenBank/DDBJ databases">
        <title>De novo assembly and annotation of 12 fungi associated with fruit tree decline syndrome in Ontario, Canada.</title>
        <authorList>
            <person name="Sulman M."/>
            <person name="Ellouze W."/>
            <person name="Ilyukhin E."/>
        </authorList>
    </citation>
    <scope>NUCLEOTIDE SEQUENCE [LARGE SCALE GENOMIC DNA]</scope>
    <source>
        <strain evidence="3 4">M42-189</strain>
    </source>
</reference>
<keyword evidence="4" id="KW-1185">Reference proteome</keyword>
<dbReference type="EMBL" id="JAKJXO020000023">
    <property type="protein sequence ID" value="KAL1591719.1"/>
    <property type="molecule type" value="Genomic_DNA"/>
</dbReference>
<dbReference type="InterPro" id="IPR025676">
    <property type="entry name" value="Clr5_dom"/>
</dbReference>
<evidence type="ECO:0000313" key="3">
    <source>
        <dbReference type="EMBL" id="KAL1591719.1"/>
    </source>
</evidence>
<dbReference type="Pfam" id="PF14420">
    <property type="entry name" value="Clr5"/>
    <property type="match status" value="1"/>
</dbReference>
<dbReference type="Proteomes" id="UP001521785">
    <property type="component" value="Unassembled WGS sequence"/>
</dbReference>
<feature type="compositionally biased region" description="Polar residues" evidence="1">
    <location>
        <begin position="1"/>
        <end position="11"/>
    </location>
</feature>
<feature type="region of interest" description="Disordered" evidence="1">
    <location>
        <begin position="1"/>
        <end position="44"/>
    </location>
</feature>
<accession>A0ABR3QII3</accession>
<evidence type="ECO:0000313" key="4">
    <source>
        <dbReference type="Proteomes" id="UP001521785"/>
    </source>
</evidence>
<organism evidence="3 4">
    <name type="scientific">Paraconiothyrium brasiliense</name>
    <dbReference type="NCBI Taxonomy" id="300254"/>
    <lineage>
        <taxon>Eukaryota</taxon>
        <taxon>Fungi</taxon>
        <taxon>Dikarya</taxon>
        <taxon>Ascomycota</taxon>
        <taxon>Pezizomycotina</taxon>
        <taxon>Dothideomycetes</taxon>
        <taxon>Pleosporomycetidae</taxon>
        <taxon>Pleosporales</taxon>
        <taxon>Massarineae</taxon>
        <taxon>Didymosphaeriaceae</taxon>
        <taxon>Paraconiothyrium</taxon>
    </lineage>
</organism>
<comment type="caution">
    <text evidence="3">The sequence shown here is derived from an EMBL/GenBank/DDBJ whole genome shotgun (WGS) entry which is preliminary data.</text>
</comment>
<feature type="domain" description="Clr5" evidence="2">
    <location>
        <begin position="44"/>
        <end position="91"/>
    </location>
</feature>
<evidence type="ECO:0000259" key="2">
    <source>
        <dbReference type="Pfam" id="PF14420"/>
    </source>
</evidence>
<proteinExistence type="predicted"/>